<evidence type="ECO:0000313" key="5">
    <source>
        <dbReference type="Proteomes" id="UP000051574"/>
    </source>
</evidence>
<organism evidence="4 5">
    <name type="scientific">Oryctes borbonicus</name>
    <dbReference type="NCBI Taxonomy" id="1629725"/>
    <lineage>
        <taxon>Eukaryota</taxon>
        <taxon>Metazoa</taxon>
        <taxon>Ecdysozoa</taxon>
        <taxon>Arthropoda</taxon>
        <taxon>Hexapoda</taxon>
        <taxon>Insecta</taxon>
        <taxon>Pterygota</taxon>
        <taxon>Neoptera</taxon>
        <taxon>Endopterygota</taxon>
        <taxon>Coleoptera</taxon>
        <taxon>Polyphaga</taxon>
        <taxon>Scarabaeiformia</taxon>
        <taxon>Scarabaeidae</taxon>
        <taxon>Dynastinae</taxon>
        <taxon>Oryctes</taxon>
    </lineage>
</organism>
<dbReference type="OrthoDB" id="8190514at2759"/>
<accession>A0A0T6BHU1</accession>
<dbReference type="FunFam" id="3.15.10.30:FF:000001">
    <property type="entry name" value="Takeout-like protein 1"/>
    <property type="match status" value="1"/>
</dbReference>
<sequence length="179" mass="20591">QMVIGEGSGPVNVQQNFHNIELFGLTGSKILKEIGDIENDKLYSESITPKLEVIGDYDMNGRILVLPIRGKGKFNITLINSRLTHNLTMEKYSKKNKTYWKILDYIVTIQPEKMHYQFDNLFDGDARLGNEINKVINENWESVYSDVRSGYEKSFGLIFKGLAESLFSRVPYNQIFLVE</sequence>
<reference evidence="4 5" key="1">
    <citation type="submission" date="2015-09" db="EMBL/GenBank/DDBJ databases">
        <title>Draft genome of the scarab beetle Oryctes borbonicus.</title>
        <authorList>
            <person name="Meyer J.M."/>
            <person name="Markov G.V."/>
            <person name="Baskaran P."/>
            <person name="Herrmann M."/>
            <person name="Sommer R.J."/>
            <person name="Roedelsperger C."/>
        </authorList>
    </citation>
    <scope>NUCLEOTIDE SEQUENCE [LARGE SCALE GENOMIC DNA]</scope>
    <source>
        <strain evidence="4">OB123</strain>
        <tissue evidence="4">Whole animal</tissue>
    </source>
</reference>
<dbReference type="Gene3D" id="3.15.10.30">
    <property type="entry name" value="Haemolymph juvenile hormone binding protein"/>
    <property type="match status" value="1"/>
</dbReference>
<dbReference type="GO" id="GO:0005615">
    <property type="term" value="C:extracellular space"/>
    <property type="evidence" value="ECO:0007669"/>
    <property type="project" value="TreeGrafter"/>
</dbReference>
<comment type="caution">
    <text evidence="4">The sequence shown here is derived from an EMBL/GenBank/DDBJ whole genome shotgun (WGS) entry which is preliminary data.</text>
</comment>
<feature type="non-terminal residue" evidence="4">
    <location>
        <position position="1"/>
    </location>
</feature>
<evidence type="ECO:0000256" key="1">
    <source>
        <dbReference type="ARBA" id="ARBA00022729"/>
    </source>
</evidence>
<dbReference type="PANTHER" id="PTHR11008">
    <property type="entry name" value="PROTEIN TAKEOUT-LIKE PROTEIN"/>
    <property type="match status" value="1"/>
</dbReference>
<dbReference type="InterPro" id="IPR038606">
    <property type="entry name" value="To_sf"/>
</dbReference>
<dbReference type="GO" id="GO:0007623">
    <property type="term" value="P:circadian rhythm"/>
    <property type="evidence" value="ECO:0007669"/>
    <property type="project" value="UniProtKB-ARBA"/>
</dbReference>
<dbReference type="Pfam" id="PF06585">
    <property type="entry name" value="JHBP"/>
    <property type="match status" value="1"/>
</dbReference>
<dbReference type="SMART" id="SM00700">
    <property type="entry name" value="JHBP"/>
    <property type="match status" value="1"/>
</dbReference>
<dbReference type="PANTHER" id="PTHR11008:SF32">
    <property type="entry name" value="CIRCADIAN CLOCK-CONTROLLED PROTEIN DAYWAKE-RELATED"/>
    <property type="match status" value="1"/>
</dbReference>
<evidence type="ECO:0000256" key="2">
    <source>
        <dbReference type="ARBA" id="ARBA00023108"/>
    </source>
</evidence>
<dbReference type="InterPro" id="IPR010562">
    <property type="entry name" value="Haemolymph_juvenile_hormone-bd"/>
</dbReference>
<dbReference type="Proteomes" id="UP000051574">
    <property type="component" value="Unassembled WGS sequence"/>
</dbReference>
<keyword evidence="1" id="KW-0732">Signal</keyword>
<keyword evidence="5" id="KW-1185">Reference proteome</keyword>
<dbReference type="AlphaFoldDB" id="A0A0T6BHU1"/>
<name>A0A0T6BHU1_9SCAR</name>
<dbReference type="EMBL" id="LJIG01000022">
    <property type="protein sequence ID" value="KRT86918.1"/>
    <property type="molecule type" value="Genomic_DNA"/>
</dbReference>
<proteinExistence type="inferred from homology"/>
<comment type="similarity">
    <text evidence="3">Belongs to the TO family.</text>
</comment>
<keyword evidence="2" id="KW-0090">Biological rhythms</keyword>
<protein>
    <submittedName>
        <fullName evidence="4">Hemolymph juvenile hormone-binding protein</fullName>
    </submittedName>
</protein>
<evidence type="ECO:0000313" key="4">
    <source>
        <dbReference type="EMBL" id="KRT86918.1"/>
    </source>
</evidence>
<gene>
    <name evidence="4" type="ORF">AMK59_1547</name>
</gene>
<evidence type="ECO:0000256" key="3">
    <source>
        <dbReference type="ARBA" id="ARBA00060902"/>
    </source>
</evidence>